<dbReference type="PANTHER" id="PTHR42760:SF133">
    <property type="entry name" value="3-OXOACYL-[ACYL-CARRIER-PROTEIN] REDUCTASE"/>
    <property type="match status" value="1"/>
</dbReference>
<evidence type="ECO:0000313" key="4">
    <source>
        <dbReference type="EMBL" id="BDT76552.1"/>
    </source>
</evidence>
<dbReference type="Gene3D" id="3.40.50.720">
    <property type="entry name" value="NAD(P)-binding Rossmann-like Domain"/>
    <property type="match status" value="1"/>
</dbReference>
<dbReference type="Pfam" id="PF13561">
    <property type="entry name" value="adh_short_C2"/>
    <property type="match status" value="1"/>
</dbReference>
<name>A0A9C7CL41_9BURK</name>
<dbReference type="Proteomes" id="UP001211097">
    <property type="component" value="Chromosome"/>
</dbReference>
<dbReference type="AlphaFoldDB" id="A0A9C7CL41"/>
<dbReference type="SUPFAM" id="SSF51735">
    <property type="entry name" value="NAD(P)-binding Rossmann-fold domains"/>
    <property type="match status" value="1"/>
</dbReference>
<sequence length="293" mass="31648">MAGSYALDLLRFFMTLKLEKYNLSGKKALITGAAGLLGMQHAIALIEAGAKVIITDVNQSALVKSKELLVGHCFDEFQVEIIPLDVTNQGSVQSVARQILNSGERLDILINNAAIDPKVKNADGLSEASRLEHFSLEQWNQEIAVGLTGALLCSQIFGAAMANDGKGGVILNIASDLSVLSPDQRLYRKDGFPDDLQPVKPVTYSVIKAGLIGLTRYLATYWADRSVRCNALSPGGVFNGQSSEFVDRLTGLIPMGRMANQDEYKSAIQFLCSDASAYMNGQNIVMDGGRSVW</sequence>
<dbReference type="Pfam" id="PF00106">
    <property type="entry name" value="adh_short"/>
    <property type="match status" value="1"/>
</dbReference>
<organism evidence="4">
    <name type="scientific">Polynucleobacter yangtzensis</name>
    <dbReference type="NCBI Taxonomy" id="1743159"/>
    <lineage>
        <taxon>Bacteria</taxon>
        <taxon>Pseudomonadati</taxon>
        <taxon>Pseudomonadota</taxon>
        <taxon>Betaproteobacteria</taxon>
        <taxon>Burkholderiales</taxon>
        <taxon>Burkholderiaceae</taxon>
        <taxon>Polynucleobacter</taxon>
    </lineage>
</organism>
<dbReference type="KEGG" id="pyt:PKF023_03550"/>
<protein>
    <submittedName>
        <fullName evidence="4">Oxidoreductase</fullName>
    </submittedName>
</protein>
<dbReference type="InterPro" id="IPR002347">
    <property type="entry name" value="SDR_fam"/>
</dbReference>
<dbReference type="PANTHER" id="PTHR42760">
    <property type="entry name" value="SHORT-CHAIN DEHYDROGENASES/REDUCTASES FAMILY MEMBER"/>
    <property type="match status" value="1"/>
</dbReference>
<proteinExistence type="inferred from homology"/>
<dbReference type="PRINTS" id="PR00081">
    <property type="entry name" value="GDHRDH"/>
</dbReference>
<dbReference type="EMBL" id="AP026973">
    <property type="protein sequence ID" value="BDT76552.1"/>
    <property type="molecule type" value="Genomic_DNA"/>
</dbReference>
<evidence type="ECO:0000256" key="3">
    <source>
        <dbReference type="RuleBase" id="RU000363"/>
    </source>
</evidence>
<dbReference type="InterPro" id="IPR036291">
    <property type="entry name" value="NAD(P)-bd_dom_sf"/>
</dbReference>
<reference evidence="4" key="1">
    <citation type="submission" date="2022-11" db="EMBL/GenBank/DDBJ databases">
        <title>Complete Genome Sequences of three Polynucleobacter sp. Subcluster PnecC Strains KF022, KF023, and KF032 Isolated from a Shallow Eutrophic Lake in Japan.</title>
        <authorList>
            <person name="Ogata Y."/>
            <person name="Watanabe K."/>
            <person name="Takemine S."/>
            <person name="Shindo C."/>
            <person name="Kurokawa R."/>
            <person name="Suda W."/>
        </authorList>
    </citation>
    <scope>NUCLEOTIDE SEQUENCE</scope>
    <source>
        <strain evidence="4">KF023</strain>
    </source>
</reference>
<evidence type="ECO:0000256" key="1">
    <source>
        <dbReference type="ARBA" id="ARBA00006484"/>
    </source>
</evidence>
<dbReference type="GO" id="GO:0016616">
    <property type="term" value="F:oxidoreductase activity, acting on the CH-OH group of donors, NAD or NADP as acceptor"/>
    <property type="evidence" value="ECO:0007669"/>
    <property type="project" value="TreeGrafter"/>
</dbReference>
<comment type="similarity">
    <text evidence="1 3">Belongs to the short-chain dehydrogenases/reductases (SDR) family.</text>
</comment>
<evidence type="ECO:0000256" key="2">
    <source>
        <dbReference type="ARBA" id="ARBA00023002"/>
    </source>
</evidence>
<gene>
    <name evidence="4" type="ORF">PKF023_03550</name>
</gene>
<accession>A0A9C7CL41</accession>
<keyword evidence="2" id="KW-0560">Oxidoreductase</keyword>
<dbReference type="PRINTS" id="PR00080">
    <property type="entry name" value="SDRFAMILY"/>
</dbReference>